<comment type="cofactor">
    <cofactor evidence="1">
        <name>Ca(2+)</name>
        <dbReference type="ChEBI" id="CHEBI:29108"/>
    </cofactor>
</comment>
<reference evidence="7" key="1">
    <citation type="journal article" date="2021" name="ISME J.">
        <title>Mercury methylation by metabolically versatile and cosmopolitan marine bacteria.</title>
        <authorList>
            <person name="Lin H."/>
            <person name="Ascher D.B."/>
            <person name="Myung Y."/>
            <person name="Lamborg C.H."/>
            <person name="Hallam S.J."/>
            <person name="Gionfriddo C.M."/>
            <person name="Holt K.E."/>
            <person name="Moreau J.W."/>
        </authorList>
    </citation>
    <scope>NUCLEOTIDE SEQUENCE</scope>
    <source>
        <strain evidence="7">SI075_bin30</strain>
    </source>
</reference>
<sequence length="1415" mass="154578">MFFVRAQSSMEMILLVAIGLILLAVTAELIFSNVGVYYSQQQQQIGTQTLSILASEIDDVYFLGPGTTKTIRLEIPEQMDLEGSYIEGKSLVMSINGSEHVRETKVPIRGTWPNATGAYTFKLVSYGDFVAISADLLEFNPSNIAVSIDQGQDTTMDINILNLSPGAIDYTFSVNFNHTNATVTSSDAGVVSFLANDYNDITLNFSCSRSAIGNYDGNLFFDGVDDVSIPIKLFCESGQKRLSIFPSSKDYNLVEQTNGDQTFQVCNSSNTDYSSSTSGINGDVASYAFTSFNGSISANTCRALTLTTYAPATGDQNIYLGTLSVNSGGFAATSDLNLLVTQAVGGGGSGTQNYYFASILNSDLNHFFDYNGFVKQNDNNNWIATGELDWNKEAINTTTSGGWGQLVNDFNIQDGNLIGLWHLNEFSGTTAIDSSGNENNGTWGASLTQTDGLWDTNAGTFNGSDYVDLGNIGTIGVNTSTSYKKTISFWAKGRGFAIHSYRASNSIGDAHIIIYSDGRMRYTIQSNSSSPYAYNAISTITADINNWNHYVVTLDMPRVTGNGAYVVPLTLSINGVTESINLNFTANNAITFNNMYLGRWYNYTWNDIYFNGKIEEVSIWNTTLTTEEIKTLYENQKGQWVDQNLIAYYKFNGSTNDSARGYDGTLANGATIDGKGMWDSNALDLDGDNDYVSTSNGNVIFSDKDSWSTSVWFNGRSSSSYGRRLFTVHRVVGGGSGYTVAIKDDDLVVYISSLGAYNTIMSNISKNKYHHFIGTYDGTTFNAYLDGVLELELTTGMHDFVAEPFIIGNYRSTDTAYGFDGLIDEVKIYGKPLILAEVLADYNSFLSAKFVDNNVIGSAETNDWNQIKINSNEYFSFGKELESTIDGTATWGEINSSNGVWDENLISVWHLNDNLNDSKGSSTGVWDVGGSENYIAGLFDSNVAELDGSTDYINFGDISEIDSTQYLTVSMWIKGDVFSDYDGLFQKYLSGTERFTLQLGLGANNDNPYVTINGAAIYSNQTNFFKANRWKHLVVVYDGSESSNINRIKFYEDGRLVTNVGSIATIPTSLSDLSGGIVRIGNDIHSSGRFFNGLIEEVGVWDKVLTTNEVSNLYSSQSGKFHEPSLVGLWHLNGNTFDSGGNGLNGTWNPSPSHGGGLWGTNGADMTEGTKYFTTPNMELGSVVTACIWLNTTNSANTVDDGIFGKYDTSGKRVWIIYQQITTNHINFIMSNDGLYNAGNLVDSGVTINDGKWHHVCGKHDMDYSYVYVDGVEVASVDTANGLYGTSTPTVNGCIHAADSCLANSRYLGKQEEAIVWNRVLTASEIRELYGKGISSLDLNIYSCSDATCSESGRNSALIQDANNNSWMTIPVGVSDSQYLGYEVIFDKANGFRDYNAGFFNVGAYLEDVNISYST</sequence>
<name>A0A8T5GEG7_9ARCH</name>
<dbReference type="InterPro" id="IPR006558">
    <property type="entry name" value="LamG-like"/>
</dbReference>
<keyword evidence="5" id="KW-1015">Disulfide bond</keyword>
<evidence type="ECO:0000313" key="8">
    <source>
        <dbReference type="Proteomes" id="UP000722459"/>
    </source>
</evidence>
<evidence type="ECO:0000256" key="3">
    <source>
        <dbReference type="ARBA" id="ARBA00022729"/>
    </source>
</evidence>
<keyword evidence="4" id="KW-0106">Calcium</keyword>
<dbReference type="EMBL" id="JABJNZ010000019">
    <property type="protein sequence ID" value="MBT4870138.1"/>
    <property type="molecule type" value="Genomic_DNA"/>
</dbReference>
<keyword evidence="2" id="KW-0479">Metal-binding</keyword>
<dbReference type="Proteomes" id="UP000722459">
    <property type="component" value="Unassembled WGS sequence"/>
</dbReference>
<dbReference type="GO" id="GO:0046872">
    <property type="term" value="F:metal ion binding"/>
    <property type="evidence" value="ECO:0007669"/>
    <property type="project" value="UniProtKB-KW"/>
</dbReference>
<protein>
    <submittedName>
        <fullName evidence="7">LamG domain-containing protein</fullName>
    </submittedName>
</protein>
<dbReference type="InterPro" id="IPR051360">
    <property type="entry name" value="Neuronal_Pentraxin_Related"/>
</dbReference>
<gene>
    <name evidence="7" type="ORF">HON47_01025</name>
</gene>
<evidence type="ECO:0000256" key="1">
    <source>
        <dbReference type="ARBA" id="ARBA00001913"/>
    </source>
</evidence>
<organism evidence="7 8">
    <name type="scientific">Candidatus Iainarchaeum sp</name>
    <dbReference type="NCBI Taxonomy" id="3101447"/>
    <lineage>
        <taxon>Archaea</taxon>
        <taxon>Candidatus Iainarchaeota</taxon>
        <taxon>Candidatus Iainarchaeia</taxon>
        <taxon>Candidatus Iainarchaeales</taxon>
        <taxon>Candidatus Iainarchaeaceae</taxon>
        <taxon>Candidatus Iainarchaeum</taxon>
    </lineage>
</organism>
<dbReference type="SMART" id="SM00560">
    <property type="entry name" value="LamGL"/>
    <property type="match status" value="1"/>
</dbReference>
<evidence type="ECO:0000259" key="6">
    <source>
        <dbReference type="SMART" id="SM00560"/>
    </source>
</evidence>
<keyword evidence="3" id="KW-0732">Signal</keyword>
<dbReference type="PANTHER" id="PTHR19277:SF125">
    <property type="entry name" value="B6"/>
    <property type="match status" value="1"/>
</dbReference>
<accession>A0A8T5GEG7</accession>
<evidence type="ECO:0000256" key="4">
    <source>
        <dbReference type="ARBA" id="ARBA00022837"/>
    </source>
</evidence>
<dbReference type="SUPFAM" id="SSF49899">
    <property type="entry name" value="Concanavalin A-like lectins/glucanases"/>
    <property type="match status" value="4"/>
</dbReference>
<dbReference type="PANTHER" id="PTHR19277">
    <property type="entry name" value="PENTRAXIN"/>
    <property type="match status" value="1"/>
</dbReference>
<evidence type="ECO:0000256" key="5">
    <source>
        <dbReference type="ARBA" id="ARBA00023157"/>
    </source>
</evidence>
<comment type="caution">
    <text evidence="7">The sequence shown here is derived from an EMBL/GenBank/DDBJ whole genome shotgun (WGS) entry which is preliminary data.</text>
</comment>
<evidence type="ECO:0000256" key="2">
    <source>
        <dbReference type="ARBA" id="ARBA00022723"/>
    </source>
</evidence>
<evidence type="ECO:0000313" key="7">
    <source>
        <dbReference type="EMBL" id="MBT4870138.1"/>
    </source>
</evidence>
<proteinExistence type="predicted"/>
<feature type="domain" description="LamG-like jellyroll fold" evidence="6">
    <location>
        <begin position="965"/>
        <end position="1108"/>
    </location>
</feature>
<dbReference type="Gene3D" id="2.60.120.200">
    <property type="match status" value="4"/>
</dbReference>
<dbReference type="InterPro" id="IPR013320">
    <property type="entry name" value="ConA-like_dom_sf"/>
</dbReference>
<dbReference type="Pfam" id="PF13385">
    <property type="entry name" value="Laminin_G_3"/>
    <property type="match status" value="4"/>
</dbReference>